<evidence type="ECO:0000313" key="5">
    <source>
        <dbReference type="Proteomes" id="UP000632222"/>
    </source>
</evidence>
<dbReference type="Gene3D" id="3.40.225.10">
    <property type="entry name" value="Class II aldolase/adducin N-terminal domain"/>
    <property type="match status" value="1"/>
</dbReference>
<dbReference type="PANTHER" id="PTHR22789">
    <property type="entry name" value="FUCULOSE PHOSPHATE ALDOLASE"/>
    <property type="match status" value="1"/>
</dbReference>
<gene>
    <name evidence="4" type="primary">rhaD</name>
    <name evidence="4" type="ORF">GCM10008938_47630</name>
</gene>
<sequence>MNISQPTLHQLFAAMGAAGERISSIEASEGAAGNISLCVNWELYPEAEFTQRETYTLPEVVPHLAGRTLIVTGSGRRLRDVKRDPHGNLAVVKVHQDGVTATLLSSPARLFERITSEFNSHLAVHNDQIGRSGTNFHAVVHAQPLHLTYLSHLKSHQDTLVLNHKLMRWQPETIVNLPEGIGVLPFMLPGSSILMQHTVKALQQHRIVLWSKHGVMARSDQSVTKVVDRIEYAETAARYEYLDLSSGGQGEGLTPQELREIIAVFQVPTTLY</sequence>
<dbReference type="EMBL" id="BMOD01000034">
    <property type="protein sequence ID" value="GGJ55933.1"/>
    <property type="molecule type" value="Genomic_DNA"/>
</dbReference>
<dbReference type="PANTHER" id="PTHR22789:SF0">
    <property type="entry name" value="3-OXO-TETRONATE 4-PHOSPHATE DECARBOXYLASE-RELATED"/>
    <property type="match status" value="1"/>
</dbReference>
<dbReference type="Proteomes" id="UP000632222">
    <property type="component" value="Unassembled WGS sequence"/>
</dbReference>
<proteinExistence type="predicted"/>
<dbReference type="RefSeq" id="WP_189008106.1">
    <property type="nucleotide sequence ID" value="NZ_BMOD01000034.1"/>
</dbReference>
<evidence type="ECO:0000259" key="3">
    <source>
        <dbReference type="SMART" id="SM01007"/>
    </source>
</evidence>
<dbReference type="SMART" id="SM01007">
    <property type="entry name" value="Aldolase_II"/>
    <property type="match status" value="1"/>
</dbReference>
<keyword evidence="1" id="KW-0479">Metal-binding</keyword>
<reference evidence="5" key="1">
    <citation type="journal article" date="2019" name="Int. J. Syst. Evol. Microbiol.">
        <title>The Global Catalogue of Microorganisms (GCM) 10K type strain sequencing project: providing services to taxonomists for standard genome sequencing and annotation.</title>
        <authorList>
            <consortium name="The Broad Institute Genomics Platform"/>
            <consortium name="The Broad Institute Genome Sequencing Center for Infectious Disease"/>
            <person name="Wu L."/>
            <person name="Ma J."/>
        </authorList>
    </citation>
    <scope>NUCLEOTIDE SEQUENCE [LARGE SCALE GENOMIC DNA]</scope>
    <source>
        <strain evidence="5">JCM 14370</strain>
    </source>
</reference>
<organism evidence="4 5">
    <name type="scientific">Deinococcus roseus</name>
    <dbReference type="NCBI Taxonomy" id="392414"/>
    <lineage>
        <taxon>Bacteria</taxon>
        <taxon>Thermotogati</taxon>
        <taxon>Deinococcota</taxon>
        <taxon>Deinococci</taxon>
        <taxon>Deinococcales</taxon>
        <taxon>Deinococcaceae</taxon>
        <taxon>Deinococcus</taxon>
    </lineage>
</organism>
<dbReference type="InterPro" id="IPR050197">
    <property type="entry name" value="Aldolase_class_II_sugar_metab"/>
</dbReference>
<dbReference type="SUPFAM" id="SSF53639">
    <property type="entry name" value="AraD/HMP-PK domain-like"/>
    <property type="match status" value="1"/>
</dbReference>
<evidence type="ECO:0000256" key="1">
    <source>
        <dbReference type="ARBA" id="ARBA00022723"/>
    </source>
</evidence>
<accession>A0ABQ2DIG8</accession>
<comment type="caution">
    <text evidence="4">The sequence shown here is derived from an EMBL/GenBank/DDBJ whole genome shotgun (WGS) entry which is preliminary data.</text>
</comment>
<keyword evidence="5" id="KW-1185">Reference proteome</keyword>
<dbReference type="Pfam" id="PF00596">
    <property type="entry name" value="Aldolase_II"/>
    <property type="match status" value="1"/>
</dbReference>
<name>A0ABQ2DIG8_9DEIO</name>
<protein>
    <submittedName>
        <fullName evidence="4">Rhamnulose-1-phosphate aldolase</fullName>
    </submittedName>
</protein>
<dbReference type="NCBIfam" id="NF002963">
    <property type="entry name" value="PRK03634.1"/>
    <property type="match status" value="1"/>
</dbReference>
<dbReference type="InterPro" id="IPR036409">
    <property type="entry name" value="Aldolase_II/adducin_N_sf"/>
</dbReference>
<feature type="domain" description="Class II aldolase/adducin N-terminal" evidence="3">
    <location>
        <begin position="13"/>
        <end position="241"/>
    </location>
</feature>
<keyword evidence="2" id="KW-0456">Lyase</keyword>
<evidence type="ECO:0000313" key="4">
    <source>
        <dbReference type="EMBL" id="GGJ55933.1"/>
    </source>
</evidence>
<evidence type="ECO:0000256" key="2">
    <source>
        <dbReference type="ARBA" id="ARBA00023239"/>
    </source>
</evidence>
<dbReference type="InterPro" id="IPR001303">
    <property type="entry name" value="Aldolase_II/adducin_N"/>
</dbReference>